<organism evidence="1">
    <name type="scientific">Rhizophora mucronata</name>
    <name type="common">Asiatic mangrove</name>
    <dbReference type="NCBI Taxonomy" id="61149"/>
    <lineage>
        <taxon>Eukaryota</taxon>
        <taxon>Viridiplantae</taxon>
        <taxon>Streptophyta</taxon>
        <taxon>Embryophyta</taxon>
        <taxon>Tracheophyta</taxon>
        <taxon>Spermatophyta</taxon>
        <taxon>Magnoliopsida</taxon>
        <taxon>eudicotyledons</taxon>
        <taxon>Gunneridae</taxon>
        <taxon>Pentapetalae</taxon>
        <taxon>rosids</taxon>
        <taxon>fabids</taxon>
        <taxon>Malpighiales</taxon>
        <taxon>Rhizophoraceae</taxon>
        <taxon>Rhizophora</taxon>
    </lineage>
</organism>
<protein>
    <submittedName>
        <fullName evidence="1">Glyoxylate reductase/hydroxypyruvate reductase isoform X2</fullName>
    </submittedName>
</protein>
<evidence type="ECO:0000313" key="1">
    <source>
        <dbReference type="EMBL" id="MBW96117.1"/>
    </source>
</evidence>
<sequence>MLCCSMNINTFQTNTKLHYKLHLTCTRYNSRI</sequence>
<name>A0A2P2JRL1_RHIMU</name>
<dbReference type="EMBL" id="GGEC01015634">
    <property type="protein sequence ID" value="MBW96117.1"/>
    <property type="molecule type" value="Transcribed_RNA"/>
</dbReference>
<dbReference type="AlphaFoldDB" id="A0A2P2JRL1"/>
<accession>A0A2P2JRL1</accession>
<proteinExistence type="predicted"/>
<keyword evidence="1" id="KW-0670">Pyruvate</keyword>
<reference evidence="1" key="1">
    <citation type="submission" date="2018-02" db="EMBL/GenBank/DDBJ databases">
        <title>Rhizophora mucronata_Transcriptome.</title>
        <authorList>
            <person name="Meera S.P."/>
            <person name="Sreeshan A."/>
            <person name="Augustine A."/>
        </authorList>
    </citation>
    <scope>NUCLEOTIDE SEQUENCE</scope>
    <source>
        <tissue evidence="1">Leaf</tissue>
    </source>
</reference>